<protein>
    <submittedName>
        <fullName evidence="2">DUF4240 domain-containing protein</fullName>
    </submittedName>
</protein>
<dbReference type="RefSeq" id="WP_186953609.1">
    <property type="nucleotide sequence ID" value="NZ_JACOFX010000004.1"/>
</dbReference>
<proteinExistence type="predicted"/>
<organism evidence="2 3">
    <name type="scientific">Undibacterium umbellatum</name>
    <dbReference type="NCBI Taxonomy" id="2762300"/>
    <lineage>
        <taxon>Bacteria</taxon>
        <taxon>Pseudomonadati</taxon>
        <taxon>Pseudomonadota</taxon>
        <taxon>Betaproteobacteria</taxon>
        <taxon>Burkholderiales</taxon>
        <taxon>Oxalobacteraceae</taxon>
        <taxon>Undibacterium</taxon>
    </lineage>
</organism>
<dbReference type="Proteomes" id="UP000646911">
    <property type="component" value="Unassembled WGS sequence"/>
</dbReference>
<comment type="caution">
    <text evidence="2">The sequence shown here is derived from an EMBL/GenBank/DDBJ whole genome shotgun (WGS) entry which is preliminary data.</text>
</comment>
<evidence type="ECO:0000313" key="3">
    <source>
        <dbReference type="Proteomes" id="UP000646911"/>
    </source>
</evidence>
<sequence>MNEQDFWHIVAVTNRTARYQRFRAEDLEYHLSKLAPQLIVEFNLHFHKLVNQAETGDVYGAGCLLSQDYMSDDSFLYFRYWLVSMGQTAYEQALLNPDSMAMLEIVHDRDGYPRVSDESYCYAIYKAYEKVTGKQIFDAPSAWEVDKNSVKPEDFNWQDYTHVSLSEKFPLLWANYLASEPDREAAYKRFSISSEGISGEW</sequence>
<name>A0ABR6Z8G2_9BURK</name>
<accession>A0ABR6Z8G2</accession>
<dbReference type="Pfam" id="PF14024">
    <property type="entry name" value="DUF4240"/>
    <property type="match status" value="1"/>
</dbReference>
<gene>
    <name evidence="2" type="ORF">H8L47_10815</name>
</gene>
<reference evidence="2 3" key="1">
    <citation type="submission" date="2020-08" db="EMBL/GenBank/DDBJ databases">
        <title>Novel species isolated from subtropical streams in China.</title>
        <authorList>
            <person name="Lu H."/>
        </authorList>
    </citation>
    <scope>NUCLEOTIDE SEQUENCE [LARGE SCALE GENOMIC DNA]</scope>
    <source>
        <strain evidence="2 3">NL8W</strain>
    </source>
</reference>
<dbReference type="EMBL" id="JACOFX010000004">
    <property type="protein sequence ID" value="MBC3908059.1"/>
    <property type="molecule type" value="Genomic_DNA"/>
</dbReference>
<feature type="domain" description="DUF4240" evidence="1">
    <location>
        <begin position="1"/>
        <end position="130"/>
    </location>
</feature>
<keyword evidence="3" id="KW-1185">Reference proteome</keyword>
<evidence type="ECO:0000313" key="2">
    <source>
        <dbReference type="EMBL" id="MBC3908059.1"/>
    </source>
</evidence>
<evidence type="ECO:0000259" key="1">
    <source>
        <dbReference type="Pfam" id="PF14024"/>
    </source>
</evidence>
<dbReference type="InterPro" id="IPR025334">
    <property type="entry name" value="DUF4240"/>
</dbReference>